<evidence type="ECO:0000313" key="2">
    <source>
        <dbReference type="EMBL" id="AOF40226.1"/>
    </source>
</evidence>
<organism evidence="2">
    <name type="scientific">Hadogenes troglodytes</name>
    <dbReference type="NCBI Taxonomy" id="1577150"/>
    <lineage>
        <taxon>Eukaryota</taxon>
        <taxon>Metazoa</taxon>
        <taxon>Ecdysozoa</taxon>
        <taxon>Arthropoda</taxon>
        <taxon>Chelicerata</taxon>
        <taxon>Arachnida</taxon>
        <taxon>Scorpiones</taxon>
        <taxon>Iurida</taxon>
        <taxon>Scorpionoidea</taxon>
        <taxon>Hemiscorpiidae</taxon>
        <taxon>Hadogenes</taxon>
    </lineage>
</organism>
<keyword evidence="1" id="KW-0732">Signal</keyword>
<feature type="chain" id="PRO_5008548584" evidence="1">
    <location>
        <begin position="24"/>
        <end position="68"/>
    </location>
</feature>
<dbReference type="EMBL" id="KU643134">
    <property type="protein sequence ID" value="AOF40226.1"/>
    <property type="molecule type" value="mRNA"/>
</dbReference>
<protein>
    <submittedName>
        <fullName evidence="2">Venom peptide HtAMP1</fullName>
    </submittedName>
</protein>
<evidence type="ECO:0000256" key="1">
    <source>
        <dbReference type="SAM" id="SignalP"/>
    </source>
</evidence>
<feature type="signal peptide" evidence="1">
    <location>
        <begin position="1"/>
        <end position="23"/>
    </location>
</feature>
<accession>A0A1B3IJ60</accession>
<proteinExistence type="evidence at transcript level"/>
<dbReference type="AlphaFoldDB" id="A0A1B3IJ60"/>
<name>A0A1B3IJ60_9SCOR</name>
<sequence length="68" mass="7700">MRTQLAVLLVALVLLQMIAQSEALWGEIWNTVKGLIGKRGLRNLDDLDDVFDDDLSAADLEFLKQLMR</sequence>
<reference evidence="2" key="1">
    <citation type="journal article" date="2016" name="J. Proteomics">
        <title>Transcriptomic analysis of the venom glands from the scorpion Hadogenes troglodytes revealed unique and extremely high diversity of the venom peptides.</title>
        <authorList>
            <person name="Zhong J."/>
            <person name="Zeng X.C."/>
            <person name="Zeng X."/>
            <person name="Nie Y."/>
            <person name="Zhang L."/>
            <person name="Wu S."/>
            <person name="Bao A."/>
        </authorList>
    </citation>
    <scope>NUCLEOTIDE SEQUENCE</scope>
</reference>